<evidence type="ECO:0000256" key="1">
    <source>
        <dbReference type="SAM" id="MobiDB-lite"/>
    </source>
</evidence>
<reference evidence="2 3" key="1">
    <citation type="submission" date="2022-05" db="EMBL/GenBank/DDBJ databases">
        <title>Luteimonas sp. SX5, whole genome shotgun sequencing project.</title>
        <authorList>
            <person name="Zhao G."/>
            <person name="Shen L."/>
        </authorList>
    </citation>
    <scope>NUCLEOTIDE SEQUENCE [LARGE SCALE GENOMIC DNA]</scope>
    <source>
        <strain evidence="2 3">SX5</strain>
    </source>
</reference>
<protein>
    <submittedName>
        <fullName evidence="2">DUF3182 family protein</fullName>
    </submittedName>
</protein>
<keyword evidence="3" id="KW-1185">Reference proteome</keyword>
<dbReference type="EMBL" id="JAMBEP010000001">
    <property type="protein sequence ID" value="MCL1634771.1"/>
    <property type="molecule type" value="Genomic_DNA"/>
</dbReference>
<accession>A0ABT0MIR1</accession>
<evidence type="ECO:0000313" key="3">
    <source>
        <dbReference type="Proteomes" id="UP001431217"/>
    </source>
</evidence>
<evidence type="ECO:0000313" key="2">
    <source>
        <dbReference type="EMBL" id="MCL1634771.1"/>
    </source>
</evidence>
<gene>
    <name evidence="2" type="ORF">M2650_09025</name>
</gene>
<dbReference type="Pfam" id="PF11379">
    <property type="entry name" value="DUF3182"/>
    <property type="match status" value="1"/>
</dbReference>
<dbReference type="RefSeq" id="WP_249473405.1">
    <property type="nucleotide sequence ID" value="NZ_JAMBEP010000001.1"/>
</dbReference>
<sequence length="373" mass="39844">MDKHSPGARPVVLLVADPDVDRQGHDHLTRIAMAERIAVLHGSVYAGEFDPDSDYGGRPYFVPDCTLLHDDATRIGVRDHDDLFGGVVPYAFLANKIISHPLPAADAAAPRGWSPMLAQRLGGAVLPGFSAFDAGEARHAGRRLLALGQVRIKAALGVGGAGQAVAGDPQALDAALDAIDPDELREHGVVVELDLPESRTYSVGALRLSGMPFAYYGTQLSVQDRDGQEVYGGTELVVLRGGFAELARLPLDGATHAAIECAAGYDRAISEEFPAFFASRRNYDVIAGSDSRGRRHRGVLEQSWRIGGATPAELAAVEALSKDPGLAWVSASTHESHRPETPPPRAQVHFHDPHSRSGPILKYALVRKHGHTA</sequence>
<comment type="caution">
    <text evidence="2">The sequence shown here is derived from an EMBL/GenBank/DDBJ whole genome shotgun (WGS) entry which is preliminary data.</text>
</comment>
<dbReference type="InterPro" id="IPR021519">
    <property type="entry name" value="DUF3182"/>
</dbReference>
<proteinExistence type="predicted"/>
<name>A0ABT0MIR1_9GAMM</name>
<feature type="region of interest" description="Disordered" evidence="1">
    <location>
        <begin position="332"/>
        <end position="355"/>
    </location>
</feature>
<organism evidence="2 3">
    <name type="scientific">Luteimonas galliterrae</name>
    <dbReference type="NCBI Taxonomy" id="2940486"/>
    <lineage>
        <taxon>Bacteria</taxon>
        <taxon>Pseudomonadati</taxon>
        <taxon>Pseudomonadota</taxon>
        <taxon>Gammaproteobacteria</taxon>
        <taxon>Lysobacterales</taxon>
        <taxon>Lysobacteraceae</taxon>
        <taxon>Luteimonas</taxon>
    </lineage>
</organism>
<dbReference type="SUPFAM" id="SSF56059">
    <property type="entry name" value="Glutathione synthetase ATP-binding domain-like"/>
    <property type="match status" value="1"/>
</dbReference>
<dbReference type="Proteomes" id="UP001431217">
    <property type="component" value="Unassembled WGS sequence"/>
</dbReference>